<evidence type="ECO:0000313" key="3">
    <source>
        <dbReference type="Proteomes" id="UP000198211"/>
    </source>
</evidence>
<dbReference type="STRING" id="4795.A0A225VWU8"/>
<name>A0A225VWU8_9STRA</name>
<gene>
    <name evidence="2" type="ORF">PHMEG_00017930</name>
</gene>
<dbReference type="EMBL" id="NBNE01002814">
    <property type="protein sequence ID" value="OWZ09378.1"/>
    <property type="molecule type" value="Genomic_DNA"/>
</dbReference>
<dbReference type="OrthoDB" id="126373at2759"/>
<evidence type="ECO:0000256" key="1">
    <source>
        <dbReference type="SAM" id="MobiDB-lite"/>
    </source>
</evidence>
<feature type="compositionally biased region" description="Basic and acidic residues" evidence="1">
    <location>
        <begin position="1"/>
        <end position="15"/>
    </location>
</feature>
<sequence length="201" mass="22866">MRSILAERQHNDHHSAFRTPSSMPRSSERQQFIVEIIDFLAILIPEDDDDEDLSFCTLQTDGTDLDMDTPAEELAELLQFVIQNRYLVPRERIPLSSDFAYNVFPRLSDEDFKQQTRTTRSTFSKILTAIQGHNIFSNASQNPQAPVWLQLAVALDRLGTNGNGAFLGRSRKLWGLEKGTVPLYTARVIIALNDPRDEFVV</sequence>
<accession>A0A225VWU8</accession>
<organism evidence="2 3">
    <name type="scientific">Phytophthora megakarya</name>
    <dbReference type="NCBI Taxonomy" id="4795"/>
    <lineage>
        <taxon>Eukaryota</taxon>
        <taxon>Sar</taxon>
        <taxon>Stramenopiles</taxon>
        <taxon>Oomycota</taxon>
        <taxon>Peronosporomycetes</taxon>
        <taxon>Peronosporales</taxon>
        <taxon>Peronosporaceae</taxon>
        <taxon>Phytophthora</taxon>
    </lineage>
</organism>
<comment type="caution">
    <text evidence="2">The sequence shown here is derived from an EMBL/GenBank/DDBJ whole genome shotgun (WGS) entry which is preliminary data.</text>
</comment>
<dbReference type="AlphaFoldDB" id="A0A225VWU8"/>
<evidence type="ECO:0000313" key="2">
    <source>
        <dbReference type="EMBL" id="OWZ09378.1"/>
    </source>
</evidence>
<proteinExistence type="predicted"/>
<keyword evidence="3" id="KW-1185">Reference proteome</keyword>
<feature type="region of interest" description="Disordered" evidence="1">
    <location>
        <begin position="1"/>
        <end position="26"/>
    </location>
</feature>
<reference evidence="3" key="1">
    <citation type="submission" date="2017-03" db="EMBL/GenBank/DDBJ databases">
        <title>Phytopthora megakarya and P. palmivora, two closely related causual agents of cacao black pod achieved similar genome size and gene model numbers by different mechanisms.</title>
        <authorList>
            <person name="Ali S."/>
            <person name="Shao J."/>
            <person name="Larry D.J."/>
            <person name="Kronmiller B."/>
            <person name="Shen D."/>
            <person name="Strem M.D."/>
            <person name="Melnick R.L."/>
            <person name="Guiltinan M.J."/>
            <person name="Tyler B.M."/>
            <person name="Meinhardt L.W."/>
            <person name="Bailey B.A."/>
        </authorList>
    </citation>
    <scope>NUCLEOTIDE SEQUENCE [LARGE SCALE GENOMIC DNA]</scope>
    <source>
        <strain evidence="3">zdho120</strain>
    </source>
</reference>
<dbReference type="Proteomes" id="UP000198211">
    <property type="component" value="Unassembled WGS sequence"/>
</dbReference>
<protein>
    <submittedName>
        <fullName evidence="2">Uncharacterized protein</fullName>
    </submittedName>
</protein>